<comment type="subcellular location">
    <subcellularLocation>
        <location evidence="2">Cytoplasm</location>
    </subcellularLocation>
    <subcellularLocation>
        <location evidence="1">Nucleus</location>
    </subcellularLocation>
</comment>
<dbReference type="InterPro" id="IPR046341">
    <property type="entry name" value="SET_dom_sf"/>
</dbReference>
<evidence type="ECO:0000256" key="2">
    <source>
        <dbReference type="ARBA" id="ARBA00004496"/>
    </source>
</evidence>
<keyword evidence="4" id="KW-0489">Methyltransferase</keyword>
<dbReference type="OrthoDB" id="62495at2759"/>
<evidence type="ECO:0000256" key="3">
    <source>
        <dbReference type="ARBA" id="ARBA00022490"/>
    </source>
</evidence>
<dbReference type="InterPro" id="IPR011990">
    <property type="entry name" value="TPR-like_helical_dom_sf"/>
</dbReference>
<feature type="domain" description="MYND-type" evidence="17">
    <location>
        <begin position="288"/>
        <end position="327"/>
    </location>
</feature>
<dbReference type="SUPFAM" id="SSF144232">
    <property type="entry name" value="HIT/MYND zinc finger-like"/>
    <property type="match status" value="1"/>
</dbReference>
<keyword evidence="19" id="KW-1185">Reference proteome</keyword>
<keyword evidence="3" id="KW-0963">Cytoplasm</keyword>
<evidence type="ECO:0000256" key="4">
    <source>
        <dbReference type="ARBA" id="ARBA00022603"/>
    </source>
</evidence>
<dbReference type="Gene3D" id="1.10.220.160">
    <property type="match status" value="1"/>
</dbReference>
<feature type="domain" description="SET" evidence="16">
    <location>
        <begin position="242"/>
        <end position="503"/>
    </location>
</feature>
<dbReference type="CDD" id="cd10536">
    <property type="entry name" value="SET_SMYD4"/>
    <property type="match status" value="1"/>
</dbReference>
<dbReference type="GO" id="GO:0032259">
    <property type="term" value="P:methylation"/>
    <property type="evidence" value="ECO:0007669"/>
    <property type="project" value="UniProtKB-KW"/>
</dbReference>
<dbReference type="SUPFAM" id="SSF48452">
    <property type="entry name" value="TPR-like"/>
    <property type="match status" value="1"/>
</dbReference>
<dbReference type="GO" id="GO:0008170">
    <property type="term" value="F:N-methyltransferase activity"/>
    <property type="evidence" value="ECO:0007669"/>
    <property type="project" value="UniProtKB-ARBA"/>
</dbReference>
<evidence type="ECO:0000256" key="11">
    <source>
        <dbReference type="ARBA" id="ARBA00048985"/>
    </source>
</evidence>
<keyword evidence="9" id="KW-0862">Zinc</keyword>
<evidence type="ECO:0000256" key="7">
    <source>
        <dbReference type="ARBA" id="ARBA00022723"/>
    </source>
</evidence>
<dbReference type="GO" id="GO:0008757">
    <property type="term" value="F:S-adenosylmethionine-dependent methyltransferase activity"/>
    <property type="evidence" value="ECO:0007669"/>
    <property type="project" value="UniProtKB-ARBA"/>
</dbReference>
<dbReference type="SUPFAM" id="SSF82199">
    <property type="entry name" value="SET domain"/>
    <property type="match status" value="1"/>
</dbReference>
<dbReference type="EMBL" id="OU963864">
    <property type="protein sequence ID" value="CAH0386255.1"/>
    <property type="molecule type" value="Genomic_DNA"/>
</dbReference>
<evidence type="ECO:0000256" key="1">
    <source>
        <dbReference type="ARBA" id="ARBA00004123"/>
    </source>
</evidence>
<evidence type="ECO:0000259" key="17">
    <source>
        <dbReference type="PROSITE" id="PS50865"/>
    </source>
</evidence>
<dbReference type="Gene3D" id="2.170.270.10">
    <property type="entry name" value="SET domain"/>
    <property type="match status" value="1"/>
</dbReference>
<evidence type="ECO:0000256" key="8">
    <source>
        <dbReference type="ARBA" id="ARBA00022771"/>
    </source>
</evidence>
<keyword evidence="6" id="KW-0949">S-adenosyl-L-methionine</keyword>
<dbReference type="GO" id="GO:0008270">
    <property type="term" value="F:zinc ion binding"/>
    <property type="evidence" value="ECO:0007669"/>
    <property type="project" value="UniProtKB-KW"/>
</dbReference>
<comment type="function">
    <text evidence="12">Protein-lysine N-methyltransferase. Monomethylates PRMT5, modulating its transcriptional activity. May also act as a histone methyltransferase. Plays a critical role in cardiac development. Acts as a key epigenetic regulator of gene expression during cardiac development via its dual activities as a methyltransferase and negative regulator of HDAC1.</text>
</comment>
<gene>
    <name evidence="18" type="ORF">BEMITA_LOCUS5400</name>
</gene>
<evidence type="ECO:0000256" key="15">
    <source>
        <dbReference type="PROSITE-ProRule" id="PRU00134"/>
    </source>
</evidence>
<evidence type="ECO:0000259" key="16">
    <source>
        <dbReference type="PROSITE" id="PS50280"/>
    </source>
</evidence>
<evidence type="ECO:0000313" key="18">
    <source>
        <dbReference type="EMBL" id="CAH0386255.1"/>
    </source>
</evidence>
<dbReference type="Gene3D" id="1.25.40.10">
    <property type="entry name" value="Tetratricopeptide repeat domain"/>
    <property type="match status" value="1"/>
</dbReference>
<proteinExistence type="predicted"/>
<comment type="catalytic activity">
    <reaction evidence="11">
        <text>L-lysyl-[protein] + S-adenosyl-L-methionine = N(6)-methyl-L-lysyl-[protein] + S-adenosyl-L-homocysteine + H(+)</text>
        <dbReference type="Rhea" id="RHEA:51736"/>
        <dbReference type="Rhea" id="RHEA-COMP:9752"/>
        <dbReference type="Rhea" id="RHEA-COMP:13053"/>
        <dbReference type="ChEBI" id="CHEBI:15378"/>
        <dbReference type="ChEBI" id="CHEBI:29969"/>
        <dbReference type="ChEBI" id="CHEBI:57856"/>
        <dbReference type="ChEBI" id="CHEBI:59789"/>
        <dbReference type="ChEBI" id="CHEBI:61929"/>
    </reaction>
</comment>
<evidence type="ECO:0000256" key="10">
    <source>
        <dbReference type="ARBA" id="ARBA00023242"/>
    </source>
</evidence>
<sequence length="761" mass="87142">MKPAKLISWASLSDTLTAKAGMDGSLDDIGRTEPDQKVFACYQIDYVRKCLEEWMQHLLEDGAGSKSRQKSRESRMQGNTNFTKSHKFLFLEALRLYNKSIIEAPHKSEELSIALGNRSAILFELKNYEKCLTDINLALENGYPVKLAYKLMMRKGKCLFYLKKYSEAIDVLEATKKDIDALSHIPSDRKAKLIQDIETGIKTAESLSKITSMKPEKLVPRCVADLVPYVASAVHPTFPSASDLLSLQHSEEKGKHVIAEKDIKMGDVLFVEKPYSHVLLQEHYESHCHNCCDMLTVPIPCWHCTYAIFCSLECQKEAWESYHKWECAKALRIFHSIGIAHLAIRVLLKASSDSSTENEEKYKRVNDLVTHFDKFSDRDMFQYTLIATLLLIYLEKKTDFFQTTNYTREKDFAKVGYLLLRHVVQLICNGHAITAIHSVCTDEENPAVTIQKPVRIATAIFPSASMMNHSCDPNISNSFFKDILIVKAIKDIPKGSEVYNCYGPDFRRMHVKYRKELLLDQYHFECNCEPCQTDTEEVSFLDRFYEGYLCIKCGGLSIPTNDSLIGKCTSCQSEQNCTKLHQLHIKAEGLYQKGCEFMKHKETETSIKLALECLLDAYSLYIRCHYKYHRDITECADQISRCYAILGDCDKSILYLEKTLPAVKEQFGPISIEYGHELQKLSDIMICDLQKLNGTHSQFKEKVVKTQDTLKELKIIFDIHYGLWNQQYRDLVDKEVELLNIIHALELLCISPSESVNNSSS</sequence>
<evidence type="ECO:0000256" key="14">
    <source>
        <dbReference type="ARBA" id="ARBA00093680"/>
    </source>
</evidence>
<dbReference type="InterPro" id="IPR002893">
    <property type="entry name" value="Znf_MYND"/>
</dbReference>
<dbReference type="Proteomes" id="UP001152759">
    <property type="component" value="Chromosome 3"/>
</dbReference>
<reference evidence="18" key="1">
    <citation type="submission" date="2021-12" db="EMBL/GenBank/DDBJ databases">
        <authorList>
            <person name="King R."/>
        </authorList>
    </citation>
    <scope>NUCLEOTIDE SEQUENCE</scope>
</reference>
<dbReference type="KEGG" id="btab:109042910"/>
<dbReference type="InterPro" id="IPR044421">
    <property type="entry name" value="SMYD4_SET"/>
</dbReference>
<keyword evidence="5" id="KW-0808">Transferase</keyword>
<dbReference type="GO" id="GO:0005737">
    <property type="term" value="C:cytoplasm"/>
    <property type="evidence" value="ECO:0007669"/>
    <property type="project" value="UniProtKB-SubCell"/>
</dbReference>
<dbReference type="GO" id="GO:0008276">
    <property type="term" value="F:protein methyltransferase activity"/>
    <property type="evidence" value="ECO:0007669"/>
    <property type="project" value="UniProtKB-ARBA"/>
</dbReference>
<evidence type="ECO:0000256" key="5">
    <source>
        <dbReference type="ARBA" id="ARBA00022679"/>
    </source>
</evidence>
<accession>A0A9P0A4J6</accession>
<evidence type="ECO:0000256" key="13">
    <source>
        <dbReference type="ARBA" id="ARBA00093635"/>
    </source>
</evidence>
<keyword evidence="10" id="KW-0539">Nucleus</keyword>
<keyword evidence="7" id="KW-0479">Metal-binding</keyword>
<dbReference type="PROSITE" id="PS50280">
    <property type="entry name" value="SET"/>
    <property type="match status" value="1"/>
</dbReference>
<organism evidence="18 19">
    <name type="scientific">Bemisia tabaci</name>
    <name type="common">Sweetpotato whitefly</name>
    <name type="synonym">Aleurodes tabaci</name>
    <dbReference type="NCBI Taxonomy" id="7038"/>
    <lineage>
        <taxon>Eukaryota</taxon>
        <taxon>Metazoa</taxon>
        <taxon>Ecdysozoa</taxon>
        <taxon>Arthropoda</taxon>
        <taxon>Hexapoda</taxon>
        <taxon>Insecta</taxon>
        <taxon>Pterygota</taxon>
        <taxon>Neoptera</taxon>
        <taxon>Paraneoptera</taxon>
        <taxon>Hemiptera</taxon>
        <taxon>Sternorrhyncha</taxon>
        <taxon>Aleyrodoidea</taxon>
        <taxon>Aleyrodidae</taxon>
        <taxon>Aleyrodinae</taxon>
        <taxon>Bemisia</taxon>
    </lineage>
</organism>
<evidence type="ECO:0000256" key="9">
    <source>
        <dbReference type="ARBA" id="ARBA00022833"/>
    </source>
</evidence>
<dbReference type="AlphaFoldDB" id="A0A9P0A4J6"/>
<dbReference type="Gene3D" id="6.10.140.2220">
    <property type="match status" value="1"/>
</dbReference>
<evidence type="ECO:0000256" key="6">
    <source>
        <dbReference type="ARBA" id="ARBA00022691"/>
    </source>
</evidence>
<dbReference type="GO" id="GO:0005634">
    <property type="term" value="C:nucleus"/>
    <property type="evidence" value="ECO:0007669"/>
    <property type="project" value="UniProtKB-SubCell"/>
</dbReference>
<name>A0A9P0A4J6_BEMTA</name>
<protein>
    <recommendedName>
        <fullName evidence="13">Protein-lysine N-methyltransferase SMYD4</fullName>
    </recommendedName>
    <alternativeName>
        <fullName evidence="14">SET and MYND domain-containing protein 4</fullName>
    </alternativeName>
</protein>
<dbReference type="PANTHER" id="PTHR46165">
    <property type="entry name" value="SET AND MYND DOMAIN-CONTAINING PROTEIN 4"/>
    <property type="match status" value="1"/>
</dbReference>
<evidence type="ECO:0000256" key="12">
    <source>
        <dbReference type="ARBA" id="ARBA00093423"/>
    </source>
</evidence>
<evidence type="ECO:0000313" key="19">
    <source>
        <dbReference type="Proteomes" id="UP001152759"/>
    </source>
</evidence>
<keyword evidence="8 15" id="KW-0863">Zinc-finger</keyword>
<dbReference type="PROSITE" id="PS50865">
    <property type="entry name" value="ZF_MYND_2"/>
    <property type="match status" value="1"/>
</dbReference>
<dbReference type="PANTHER" id="PTHR46165:SF2">
    <property type="entry name" value="SET AND MYND DOMAIN-CONTAINING PROTEIN 4"/>
    <property type="match status" value="1"/>
</dbReference>
<dbReference type="Pfam" id="PF00856">
    <property type="entry name" value="SET"/>
    <property type="match status" value="1"/>
</dbReference>
<dbReference type="GO" id="GO:0042826">
    <property type="term" value="F:histone deacetylase binding"/>
    <property type="evidence" value="ECO:0007669"/>
    <property type="project" value="TreeGrafter"/>
</dbReference>
<dbReference type="InterPro" id="IPR001214">
    <property type="entry name" value="SET_dom"/>
</dbReference>
<dbReference type="InterPro" id="IPR052097">
    <property type="entry name" value="SET-MYND_domain_protein"/>
</dbReference>